<evidence type="ECO:0000313" key="3">
    <source>
        <dbReference type="Proteomes" id="UP000250443"/>
    </source>
</evidence>
<evidence type="ECO:0000256" key="1">
    <source>
        <dbReference type="SAM" id="MobiDB-lite"/>
    </source>
</evidence>
<reference evidence="2 3" key="1">
    <citation type="submission" date="2018-06" db="EMBL/GenBank/DDBJ databases">
        <authorList>
            <consortium name="Pathogen Informatics"/>
            <person name="Doyle S."/>
        </authorList>
    </citation>
    <scope>NUCLEOTIDE SEQUENCE [LARGE SCALE GENOMIC DNA]</scope>
    <source>
        <strain evidence="2 3">NCTC11842</strain>
    </source>
</reference>
<name>A0A2X2CJZ5_PSELU</name>
<evidence type="ECO:0000313" key="2">
    <source>
        <dbReference type="EMBL" id="SPZ06006.1"/>
    </source>
</evidence>
<dbReference type="SUPFAM" id="SSF47240">
    <property type="entry name" value="Ferritin-like"/>
    <property type="match status" value="2"/>
</dbReference>
<accession>A0A2X2CJZ5</accession>
<proteinExistence type="predicted"/>
<evidence type="ECO:0008006" key="4">
    <source>
        <dbReference type="Google" id="ProtNLM"/>
    </source>
</evidence>
<dbReference type="InterPro" id="IPR009078">
    <property type="entry name" value="Ferritin-like_SF"/>
</dbReference>
<dbReference type="Proteomes" id="UP000250443">
    <property type="component" value="Unassembled WGS sequence"/>
</dbReference>
<protein>
    <recommendedName>
        <fullName evidence="4">Ferritin-like domain-containing protein</fullName>
    </recommendedName>
</protein>
<gene>
    <name evidence="2" type="ORF">NCTC11842_01933</name>
</gene>
<dbReference type="AlphaFoldDB" id="A0A2X2CJZ5"/>
<organism evidence="2 3">
    <name type="scientific">Pseudomonas luteola</name>
    <dbReference type="NCBI Taxonomy" id="47886"/>
    <lineage>
        <taxon>Bacteria</taxon>
        <taxon>Pseudomonadati</taxon>
        <taxon>Pseudomonadota</taxon>
        <taxon>Gammaproteobacteria</taxon>
        <taxon>Pseudomonadales</taxon>
        <taxon>Pseudomonadaceae</taxon>
        <taxon>Pseudomonas</taxon>
    </lineage>
</organism>
<feature type="region of interest" description="Disordered" evidence="1">
    <location>
        <begin position="192"/>
        <end position="211"/>
    </location>
</feature>
<sequence length="418" mass="48201">MPLLCATVTITDEAIKGINPLPKRLNLGDKMDTFAGLLDMKGTPLDKQRFTWREMATRPISKLDDDATTRIRIILMNGIETEALRLKHIGARFHKELQPHLAHIRRVEQHQATAINWLISGDHSPLETTIAYEQVAIEVTAAVAQNEPDPYQAQSYRFGLLEDFDHLYRYSAMYDRLEGKDPNNILQGYTDIIPGRPTSQHHRNPSDDVRDSYDKTTAQLITKIHAAMITSSEYQTHDYYMNIGNTFADPVARALYAEIASVEEQHVTQYESLMDASETFMEKWLVHEAMEVYAYASCAEQEENPRIKALWERFLDYELGHLEFACDLFKKYERRDPAEVLVGELPKMRPLKRNRDFVRETLSKEIDLRAHGIHYVPKEQEDRASQDYRNHLNSEGIPSDMASAGYIWTPGTELFRKP</sequence>
<dbReference type="EMBL" id="UAUF01000011">
    <property type="protein sequence ID" value="SPZ06006.1"/>
    <property type="molecule type" value="Genomic_DNA"/>
</dbReference>